<evidence type="ECO:0000313" key="3">
    <source>
        <dbReference type="EMBL" id="MBE0368554.1"/>
    </source>
</evidence>
<keyword evidence="2" id="KW-0812">Transmembrane</keyword>
<accession>A0ABR9EDV7</accession>
<feature type="transmembrane region" description="Helical" evidence="2">
    <location>
        <begin position="6"/>
        <end position="25"/>
    </location>
</feature>
<comment type="caution">
    <text evidence="3">The sequence shown here is derived from an EMBL/GenBank/DDBJ whole genome shotgun (WGS) entry which is preliminary data.</text>
</comment>
<feature type="region of interest" description="Disordered" evidence="1">
    <location>
        <begin position="174"/>
        <end position="199"/>
    </location>
</feature>
<keyword evidence="2" id="KW-0472">Membrane</keyword>
<keyword evidence="4" id="KW-1185">Reference proteome</keyword>
<dbReference type="EMBL" id="AQGV01000012">
    <property type="protein sequence ID" value="MBE0368554.1"/>
    <property type="molecule type" value="Genomic_DNA"/>
</dbReference>
<dbReference type="RefSeq" id="WP_192507814.1">
    <property type="nucleotide sequence ID" value="NZ_AQGV01000012.1"/>
</dbReference>
<sequence length="199" mass="23137">MMTRQAVLTTAVIIVAIGIITFSFYPKHGRTKLIDHPPLVTSTNKEYKKTINDNQTSSEKVVVHQHNHQQVRHSYQDKKRQVSGTNESLSVARAQPEPYENIGLSQQQIKAYQSIVKAHVQQRRDLESNKYQTSPEQYRNTFSQLTSNYQNQLQGLMSEEQLKQYQENISHYNRSHTFPTKQHDDSKKDRNVMHARTAN</sequence>
<feature type="compositionally biased region" description="Basic and acidic residues" evidence="1">
    <location>
        <begin position="181"/>
        <end position="192"/>
    </location>
</feature>
<evidence type="ECO:0000313" key="4">
    <source>
        <dbReference type="Proteomes" id="UP000615755"/>
    </source>
</evidence>
<evidence type="ECO:0008006" key="5">
    <source>
        <dbReference type="Google" id="ProtNLM"/>
    </source>
</evidence>
<evidence type="ECO:0000256" key="2">
    <source>
        <dbReference type="SAM" id="Phobius"/>
    </source>
</evidence>
<proteinExistence type="predicted"/>
<reference evidence="3 4" key="1">
    <citation type="submission" date="2015-03" db="EMBL/GenBank/DDBJ databases">
        <title>Genome sequence of Pseudoalteromonas aurantia.</title>
        <authorList>
            <person name="Xie B.-B."/>
            <person name="Rong J.-C."/>
            <person name="Qin Q.-L."/>
            <person name="Zhang Y.-Z."/>
        </authorList>
    </citation>
    <scope>NUCLEOTIDE SEQUENCE [LARGE SCALE GENOMIC DNA]</scope>
    <source>
        <strain evidence="3 4">208</strain>
    </source>
</reference>
<organism evidence="3 4">
    <name type="scientific">Pseudoalteromonas aurantia 208</name>
    <dbReference type="NCBI Taxonomy" id="1314867"/>
    <lineage>
        <taxon>Bacteria</taxon>
        <taxon>Pseudomonadati</taxon>
        <taxon>Pseudomonadota</taxon>
        <taxon>Gammaproteobacteria</taxon>
        <taxon>Alteromonadales</taxon>
        <taxon>Pseudoalteromonadaceae</taxon>
        <taxon>Pseudoalteromonas</taxon>
    </lineage>
</organism>
<dbReference type="Proteomes" id="UP000615755">
    <property type="component" value="Unassembled WGS sequence"/>
</dbReference>
<name>A0ABR9EDV7_9GAMM</name>
<keyword evidence="2" id="KW-1133">Transmembrane helix</keyword>
<evidence type="ECO:0000256" key="1">
    <source>
        <dbReference type="SAM" id="MobiDB-lite"/>
    </source>
</evidence>
<protein>
    <recommendedName>
        <fullName evidence="5">Orphan protein</fullName>
    </recommendedName>
</protein>
<gene>
    <name evidence="3" type="ORF">PAUR_a2180</name>
</gene>